<dbReference type="Gramene" id="Bra015517.1">
    <property type="protein sequence ID" value="Bra015517.1-P"/>
    <property type="gene ID" value="Bra015517"/>
</dbReference>
<dbReference type="Gramene" id="A10p30040.2_BraZ1">
    <property type="protein sequence ID" value="A10p30040.2_BraZ1.CDS"/>
    <property type="gene ID" value="A10g30040.2_BraZ1"/>
</dbReference>
<accession>A0A8D9I558</accession>
<sequence length="127" mass="13818">MRIYALIPKLSSDSVAFIYSSSASVSLSLLFFSRPHRPSPIKVPGEVVTDGEKSKAGKKRAKAPWAKPLSQYSQAKALASGTTIITNKEESKREQNNMGSEGSGVAPMPAMGTEYSHVLKWLSYKLK</sequence>
<dbReference type="Proteomes" id="UP000011750">
    <property type="component" value="Chromosome A10"/>
</dbReference>
<keyword evidence="4" id="KW-1185">Reference proteome</keyword>
<feature type="region of interest" description="Disordered" evidence="1">
    <location>
        <begin position="84"/>
        <end position="109"/>
    </location>
</feature>
<protein>
    <submittedName>
        <fullName evidence="2 3">Uncharacterized protein</fullName>
    </submittedName>
</protein>
<dbReference type="EnsemblPlants" id="Bra015517.1">
    <property type="protein sequence ID" value="Bra015517.1-P"/>
    <property type="gene ID" value="Bra015517"/>
</dbReference>
<organism evidence="3 4">
    <name type="scientific">Brassica campestris</name>
    <name type="common">Field mustard</name>
    <dbReference type="NCBI Taxonomy" id="3711"/>
    <lineage>
        <taxon>Eukaryota</taxon>
        <taxon>Viridiplantae</taxon>
        <taxon>Streptophyta</taxon>
        <taxon>Embryophyta</taxon>
        <taxon>Tracheophyta</taxon>
        <taxon>Spermatophyta</taxon>
        <taxon>Magnoliopsida</taxon>
        <taxon>eudicotyledons</taxon>
        <taxon>Gunneridae</taxon>
        <taxon>Pentapetalae</taxon>
        <taxon>rosids</taxon>
        <taxon>malvids</taxon>
        <taxon>Brassicales</taxon>
        <taxon>Brassicaceae</taxon>
        <taxon>Brassiceae</taxon>
        <taxon>Brassica</taxon>
    </lineage>
</organism>
<name>M4DG94_BRACM</name>
<proteinExistence type="predicted"/>
<reference evidence="4" key="1">
    <citation type="journal article" date="2011" name="Nat. Genet.">
        <title>The genome of the mesopolyploid crop species Brassica rapa.</title>
        <authorList>
            <consortium name="Brassica rapa Genome Sequencing Project Consortium"/>
            <person name="Wang X."/>
            <person name="Wang H."/>
            <person name="Wang J."/>
            <person name="Sun R."/>
            <person name="Wu J."/>
            <person name="Liu S."/>
            <person name="Bai Y."/>
            <person name="Mun J.H."/>
            <person name="Bancroft I."/>
            <person name="Cheng F."/>
            <person name="Huang S."/>
            <person name="Li X."/>
            <person name="Hua W."/>
            <person name="Wang J."/>
            <person name="Wang X."/>
            <person name="Freeling M."/>
            <person name="Pires J.C."/>
            <person name="Paterson A.H."/>
            <person name="Chalhoub B."/>
            <person name="Wang B."/>
            <person name="Hayward A."/>
            <person name="Sharpe A.G."/>
            <person name="Park B.S."/>
            <person name="Weisshaar B."/>
            <person name="Liu B."/>
            <person name="Li B."/>
            <person name="Liu B."/>
            <person name="Tong C."/>
            <person name="Song C."/>
            <person name="Duran C."/>
            <person name="Peng C."/>
            <person name="Geng C."/>
            <person name="Koh C."/>
            <person name="Lin C."/>
            <person name="Edwards D."/>
            <person name="Mu D."/>
            <person name="Shen D."/>
            <person name="Soumpourou E."/>
            <person name="Li F."/>
            <person name="Fraser F."/>
            <person name="Conant G."/>
            <person name="Lassalle G."/>
            <person name="King G.J."/>
            <person name="Bonnema G."/>
            <person name="Tang H."/>
            <person name="Wang H."/>
            <person name="Belcram H."/>
            <person name="Zhou H."/>
            <person name="Hirakawa H."/>
            <person name="Abe H."/>
            <person name="Guo H."/>
            <person name="Wang H."/>
            <person name="Jin H."/>
            <person name="Parkin I.A."/>
            <person name="Batley J."/>
            <person name="Kim J.S."/>
            <person name="Just J."/>
            <person name="Li J."/>
            <person name="Xu J."/>
            <person name="Deng J."/>
            <person name="Kim J.A."/>
            <person name="Li J."/>
            <person name="Yu J."/>
            <person name="Meng J."/>
            <person name="Wang J."/>
            <person name="Min J."/>
            <person name="Poulain J."/>
            <person name="Wang J."/>
            <person name="Hatakeyama K."/>
            <person name="Wu K."/>
            <person name="Wang L."/>
            <person name="Fang L."/>
            <person name="Trick M."/>
            <person name="Links M.G."/>
            <person name="Zhao M."/>
            <person name="Jin M."/>
            <person name="Ramchiary N."/>
            <person name="Drou N."/>
            <person name="Berkman P.J."/>
            <person name="Cai Q."/>
            <person name="Huang Q."/>
            <person name="Li R."/>
            <person name="Tabata S."/>
            <person name="Cheng S."/>
            <person name="Zhang S."/>
            <person name="Zhang S."/>
            <person name="Huang S."/>
            <person name="Sato S."/>
            <person name="Sun S."/>
            <person name="Kwon S.J."/>
            <person name="Choi S.R."/>
            <person name="Lee T.H."/>
            <person name="Fan W."/>
            <person name="Zhao X."/>
            <person name="Tan X."/>
            <person name="Xu X."/>
            <person name="Wang Y."/>
            <person name="Qiu Y."/>
            <person name="Yin Y."/>
            <person name="Li Y."/>
            <person name="Du Y."/>
            <person name="Liao Y."/>
            <person name="Lim Y."/>
            <person name="Narusaka Y."/>
            <person name="Wang Y."/>
            <person name="Wang Z."/>
            <person name="Li Z."/>
            <person name="Wang Z."/>
            <person name="Xiong Z."/>
            <person name="Zhang Z."/>
        </authorList>
    </citation>
    <scope>NUCLEOTIDE SEQUENCE [LARGE SCALE GENOMIC DNA]</scope>
    <source>
        <strain evidence="4">cv. Chiifu-401-42</strain>
    </source>
</reference>
<dbReference type="HOGENOM" id="CLU_1973644_0_0_1"/>
<accession>M4DG94</accession>
<reference evidence="2 5" key="3">
    <citation type="submission" date="2021-07" db="EMBL/GenBank/DDBJ databases">
        <authorList>
            <consortium name="Genoscope - CEA"/>
            <person name="William W."/>
        </authorList>
    </citation>
    <scope>NUCLEOTIDE SEQUENCE [LARGE SCALE GENOMIC DNA]</scope>
</reference>
<dbReference type="EMBL" id="LS974626">
    <property type="protein sequence ID" value="CAG7911758.1"/>
    <property type="molecule type" value="Genomic_DNA"/>
</dbReference>
<evidence type="ECO:0000313" key="2">
    <source>
        <dbReference type="EMBL" id="CAG7911758.1"/>
    </source>
</evidence>
<dbReference type="Proteomes" id="UP000694005">
    <property type="component" value="Chromosome A10"/>
</dbReference>
<gene>
    <name evidence="2" type="ORF">BRAPAZ1V2_A10P30040.2</name>
</gene>
<feature type="region of interest" description="Disordered" evidence="1">
    <location>
        <begin position="42"/>
        <end position="61"/>
    </location>
</feature>
<evidence type="ECO:0000313" key="5">
    <source>
        <dbReference type="Proteomes" id="UP000694005"/>
    </source>
</evidence>
<evidence type="ECO:0000313" key="4">
    <source>
        <dbReference type="Proteomes" id="UP000011750"/>
    </source>
</evidence>
<evidence type="ECO:0000313" key="3">
    <source>
        <dbReference type="EnsemblPlants" id="Bra015517.1-P"/>
    </source>
</evidence>
<reference evidence="4" key="2">
    <citation type="journal article" date="2018" name="Hortic Res">
        <title>Improved Brassica rapa reference genome by single-molecule sequencing and chromosome conformation capture technologies.</title>
        <authorList>
            <person name="Zhang L."/>
            <person name="Cai X."/>
            <person name="Wu J."/>
            <person name="Liu M."/>
            <person name="Grob S."/>
            <person name="Cheng F."/>
            <person name="Liang J."/>
            <person name="Cai C."/>
            <person name="Liu Z."/>
            <person name="Liu B."/>
            <person name="Wang F."/>
            <person name="Li S."/>
            <person name="Liu F."/>
            <person name="Li X."/>
            <person name="Cheng L."/>
            <person name="Yang W."/>
            <person name="Li M.H."/>
            <person name="Grossniklaus U."/>
            <person name="Zheng H."/>
            <person name="Wang X."/>
        </authorList>
    </citation>
    <scope>NUCLEOTIDE SEQUENCE [LARGE SCALE GENOMIC DNA]</scope>
    <source>
        <strain evidence="4">cv. Chiifu-401-42</strain>
    </source>
</reference>
<reference evidence="3" key="4">
    <citation type="submission" date="2023-03" db="UniProtKB">
        <authorList>
            <consortium name="EnsemblPlants"/>
        </authorList>
    </citation>
    <scope>IDENTIFICATION</scope>
    <source>
        <strain evidence="3">cv. Chiifu-401-42</strain>
    </source>
</reference>
<dbReference type="AlphaFoldDB" id="M4DG94"/>
<evidence type="ECO:0000256" key="1">
    <source>
        <dbReference type="SAM" id="MobiDB-lite"/>
    </source>
</evidence>
<dbReference type="InParanoid" id="M4DG94"/>